<dbReference type="AlphaFoldDB" id="A0A9P4U5B3"/>
<gene>
    <name evidence="2" type="ORF">EJ08DRAFT_655084</name>
</gene>
<evidence type="ECO:0000313" key="2">
    <source>
        <dbReference type="EMBL" id="KAF2436928.1"/>
    </source>
</evidence>
<accession>A0A9P4U5B3</accession>
<comment type="caution">
    <text evidence="2">The sequence shown here is derived from an EMBL/GenBank/DDBJ whole genome shotgun (WGS) entry which is preliminary data.</text>
</comment>
<evidence type="ECO:0000256" key="1">
    <source>
        <dbReference type="SAM" id="MobiDB-lite"/>
    </source>
</evidence>
<name>A0A9P4U5B3_9PEZI</name>
<feature type="region of interest" description="Disordered" evidence="1">
    <location>
        <begin position="135"/>
        <end position="167"/>
    </location>
</feature>
<keyword evidence="3" id="KW-1185">Reference proteome</keyword>
<feature type="region of interest" description="Disordered" evidence="1">
    <location>
        <begin position="85"/>
        <end position="105"/>
    </location>
</feature>
<proteinExistence type="predicted"/>
<protein>
    <submittedName>
        <fullName evidence="2">Uncharacterized protein</fullName>
    </submittedName>
</protein>
<reference evidence="2" key="1">
    <citation type="journal article" date="2020" name="Stud. Mycol.">
        <title>101 Dothideomycetes genomes: a test case for predicting lifestyles and emergence of pathogens.</title>
        <authorList>
            <person name="Haridas S."/>
            <person name="Albert R."/>
            <person name="Binder M."/>
            <person name="Bloem J."/>
            <person name="Labutti K."/>
            <person name="Salamov A."/>
            <person name="Andreopoulos B."/>
            <person name="Baker S."/>
            <person name="Barry K."/>
            <person name="Bills G."/>
            <person name="Bluhm B."/>
            <person name="Cannon C."/>
            <person name="Castanera R."/>
            <person name="Culley D."/>
            <person name="Daum C."/>
            <person name="Ezra D."/>
            <person name="Gonzalez J."/>
            <person name="Henrissat B."/>
            <person name="Kuo A."/>
            <person name="Liang C."/>
            <person name="Lipzen A."/>
            <person name="Lutzoni F."/>
            <person name="Magnuson J."/>
            <person name="Mondo S."/>
            <person name="Nolan M."/>
            <person name="Ohm R."/>
            <person name="Pangilinan J."/>
            <person name="Park H.-J."/>
            <person name="Ramirez L."/>
            <person name="Alfaro M."/>
            <person name="Sun H."/>
            <person name="Tritt A."/>
            <person name="Yoshinaga Y."/>
            <person name="Zwiers L.-H."/>
            <person name="Turgeon B."/>
            <person name="Goodwin S."/>
            <person name="Spatafora J."/>
            <person name="Crous P."/>
            <person name="Grigoriev I."/>
        </authorList>
    </citation>
    <scope>NUCLEOTIDE SEQUENCE</scope>
    <source>
        <strain evidence="2">CBS 130266</strain>
    </source>
</reference>
<dbReference type="EMBL" id="MU007009">
    <property type="protein sequence ID" value="KAF2436928.1"/>
    <property type="molecule type" value="Genomic_DNA"/>
</dbReference>
<dbReference type="Proteomes" id="UP000800235">
    <property type="component" value="Unassembled WGS sequence"/>
</dbReference>
<sequence length="167" mass="18553">MSHSHKTLIATERLSLDLAAIGAWAMKGLQTSVMGKITSERNDSRKNADKCPIAGVIECDGVERQDTYQLNDTWPFIEAVKKKWTDRGSRIDGTPKSTPDDANKDEFVLAYDAGGLTKSREQHLNQEVRTDCDLSKHRSSCGDTSGELPVTMESWVNQLPNEDPWSA</sequence>
<organism evidence="2 3">
    <name type="scientific">Tothia fuscella</name>
    <dbReference type="NCBI Taxonomy" id="1048955"/>
    <lineage>
        <taxon>Eukaryota</taxon>
        <taxon>Fungi</taxon>
        <taxon>Dikarya</taxon>
        <taxon>Ascomycota</taxon>
        <taxon>Pezizomycotina</taxon>
        <taxon>Dothideomycetes</taxon>
        <taxon>Pleosporomycetidae</taxon>
        <taxon>Venturiales</taxon>
        <taxon>Cylindrosympodiaceae</taxon>
        <taxon>Tothia</taxon>
    </lineage>
</organism>
<evidence type="ECO:0000313" key="3">
    <source>
        <dbReference type="Proteomes" id="UP000800235"/>
    </source>
</evidence>